<evidence type="ECO:0000313" key="2">
    <source>
        <dbReference type="Proteomes" id="UP000287651"/>
    </source>
</evidence>
<dbReference type="AlphaFoldDB" id="A0A444DEK1"/>
<dbReference type="EMBL" id="AMZH03006308">
    <property type="protein sequence ID" value="RRT64150.1"/>
    <property type="molecule type" value="Genomic_DNA"/>
</dbReference>
<sequence>MEGLIPMMIQAIKKSMERRAYQCISEGAAAPALTECWKLQQEESSHRSRSRSDRPTSGADYLFPPEPLVGCREA</sequence>
<organism evidence="1 2">
    <name type="scientific">Ensete ventricosum</name>
    <name type="common">Abyssinian banana</name>
    <name type="synonym">Musa ensete</name>
    <dbReference type="NCBI Taxonomy" id="4639"/>
    <lineage>
        <taxon>Eukaryota</taxon>
        <taxon>Viridiplantae</taxon>
        <taxon>Streptophyta</taxon>
        <taxon>Embryophyta</taxon>
        <taxon>Tracheophyta</taxon>
        <taxon>Spermatophyta</taxon>
        <taxon>Magnoliopsida</taxon>
        <taxon>Liliopsida</taxon>
        <taxon>Zingiberales</taxon>
        <taxon>Musaceae</taxon>
        <taxon>Ensete</taxon>
    </lineage>
</organism>
<reference evidence="1 2" key="1">
    <citation type="journal article" date="2014" name="Agronomy (Basel)">
        <title>A Draft Genome Sequence for Ensete ventricosum, the Drought-Tolerant Tree Against Hunger.</title>
        <authorList>
            <person name="Harrison J."/>
            <person name="Moore K.A."/>
            <person name="Paszkiewicz K."/>
            <person name="Jones T."/>
            <person name="Grant M."/>
            <person name="Ambacheew D."/>
            <person name="Muzemil S."/>
            <person name="Studholme D.J."/>
        </authorList>
    </citation>
    <scope>NUCLEOTIDE SEQUENCE [LARGE SCALE GENOMIC DNA]</scope>
</reference>
<evidence type="ECO:0000313" key="1">
    <source>
        <dbReference type="EMBL" id="RRT64150.1"/>
    </source>
</evidence>
<proteinExistence type="predicted"/>
<name>A0A444DEK1_ENSVE</name>
<accession>A0A444DEK1</accession>
<comment type="caution">
    <text evidence="1">The sequence shown here is derived from an EMBL/GenBank/DDBJ whole genome shotgun (WGS) entry which is preliminary data.</text>
</comment>
<gene>
    <name evidence="1" type="ORF">B296_00037896</name>
</gene>
<protein>
    <submittedName>
        <fullName evidence="1">Uncharacterized protein</fullName>
    </submittedName>
</protein>
<dbReference type="Proteomes" id="UP000287651">
    <property type="component" value="Unassembled WGS sequence"/>
</dbReference>